<dbReference type="InParanoid" id="A0A163KI78"/>
<gene>
    <name evidence="2" type="primary">ABSGL_13865.1 scaffold 14339</name>
</gene>
<dbReference type="AlphaFoldDB" id="A0A163KI78"/>
<keyword evidence="3" id="KW-1185">Reference proteome</keyword>
<name>A0A163KI78_ABSGL</name>
<evidence type="ECO:0000256" key="1">
    <source>
        <dbReference type="SAM" id="MobiDB-lite"/>
    </source>
</evidence>
<dbReference type="PANTHER" id="PTHR33066:SF2">
    <property type="entry name" value="FILAGGRIN-2-LIKE"/>
    <property type="match status" value="1"/>
</dbReference>
<proteinExistence type="predicted"/>
<evidence type="ECO:0000313" key="2">
    <source>
        <dbReference type="EMBL" id="SAM08203.1"/>
    </source>
</evidence>
<feature type="region of interest" description="Disordered" evidence="1">
    <location>
        <begin position="224"/>
        <end position="251"/>
    </location>
</feature>
<evidence type="ECO:0000313" key="3">
    <source>
        <dbReference type="Proteomes" id="UP000078561"/>
    </source>
</evidence>
<protein>
    <submittedName>
        <fullName evidence="2">Uncharacterized protein</fullName>
    </submittedName>
</protein>
<reference evidence="2" key="1">
    <citation type="submission" date="2016-04" db="EMBL/GenBank/DDBJ databases">
        <authorList>
            <person name="Evans L.H."/>
            <person name="Alamgir A."/>
            <person name="Owens N."/>
            <person name="Weber N.D."/>
            <person name="Virtaneva K."/>
            <person name="Barbian K."/>
            <person name="Babar A."/>
            <person name="Rosenke K."/>
        </authorList>
    </citation>
    <scope>NUCLEOTIDE SEQUENCE [LARGE SCALE GENOMIC DNA]</scope>
    <source>
        <strain evidence="2">CBS 101.48</strain>
    </source>
</reference>
<dbReference type="Proteomes" id="UP000078561">
    <property type="component" value="Unassembled WGS sequence"/>
</dbReference>
<dbReference type="PANTHER" id="PTHR33066">
    <property type="entry name" value="INTEGRASE_SAM-LIKE_N DOMAIN-CONTAINING PROTEIN"/>
    <property type="match status" value="1"/>
</dbReference>
<dbReference type="OrthoDB" id="2220692at2759"/>
<feature type="compositionally biased region" description="Polar residues" evidence="1">
    <location>
        <begin position="236"/>
        <end position="248"/>
    </location>
</feature>
<dbReference type="EMBL" id="LT554888">
    <property type="protein sequence ID" value="SAM08203.1"/>
    <property type="molecule type" value="Genomic_DNA"/>
</dbReference>
<sequence>MQFLNSDAGLTLSIQSLYDPGGNKNQTNTRLQEDQSAYTMSPLQDGGGTSFARGDTGGRLDLQIGPEGRICGGPDPPRLPTISLVPSPRLDISIPITSIWYECGSEGFLQTNEIRYGSLTGTRNPVGILPGRHLSLVTNTIRNGQDNINSIPTSGELGVYHQLQEERPGTEAHSGVSRVLIQKLNNGNQGPCQEDDQVDPTNQAGVRNQVLSVDCRSVRKYHQYDTGHRRCPPQHQVHSTGSGTQSPLKSPPLGPTLPLVDTGSLGIELVGIHGNDQEWVEDPTTSITSTNRRNFRGCLRLGLGDQVLDHTDSGPLDIGRKRTIDQCTGTQDDPFCAPTSCKRLCTPTRGDTLRQHHSIEVCSVLYLRHPIKAMKQG</sequence>
<organism evidence="2">
    <name type="scientific">Absidia glauca</name>
    <name type="common">Pin mould</name>
    <dbReference type="NCBI Taxonomy" id="4829"/>
    <lineage>
        <taxon>Eukaryota</taxon>
        <taxon>Fungi</taxon>
        <taxon>Fungi incertae sedis</taxon>
        <taxon>Mucoromycota</taxon>
        <taxon>Mucoromycotina</taxon>
        <taxon>Mucoromycetes</taxon>
        <taxon>Mucorales</taxon>
        <taxon>Cunninghamellaceae</taxon>
        <taxon>Absidia</taxon>
    </lineage>
</organism>
<accession>A0A163KI78</accession>